<evidence type="ECO:0000256" key="10">
    <source>
        <dbReference type="SAM" id="Phobius"/>
    </source>
</evidence>
<keyword evidence="10" id="KW-0812">Transmembrane</keyword>
<dbReference type="AlphaFoldDB" id="A0A967EBM3"/>
<keyword evidence="3" id="KW-0597">Phosphoprotein</keyword>
<dbReference type="GO" id="GO:0046983">
    <property type="term" value="F:protein dimerization activity"/>
    <property type="evidence" value="ECO:0007669"/>
    <property type="project" value="InterPro"/>
</dbReference>
<evidence type="ECO:0000256" key="1">
    <source>
        <dbReference type="ARBA" id="ARBA00000085"/>
    </source>
</evidence>
<dbReference type="InterPro" id="IPR050482">
    <property type="entry name" value="Sensor_HK_TwoCompSys"/>
</dbReference>
<keyword evidence="9" id="KW-0175">Coiled coil</keyword>
<evidence type="ECO:0000256" key="2">
    <source>
        <dbReference type="ARBA" id="ARBA00012438"/>
    </source>
</evidence>
<dbReference type="InterPro" id="IPR011712">
    <property type="entry name" value="Sig_transdc_His_kin_sub3_dim/P"/>
</dbReference>
<feature type="transmembrane region" description="Helical" evidence="10">
    <location>
        <begin position="46"/>
        <end position="64"/>
    </location>
</feature>
<evidence type="ECO:0000256" key="5">
    <source>
        <dbReference type="ARBA" id="ARBA00022741"/>
    </source>
</evidence>
<dbReference type="Pfam" id="PF07730">
    <property type="entry name" value="HisKA_3"/>
    <property type="match status" value="1"/>
</dbReference>
<evidence type="ECO:0000256" key="9">
    <source>
        <dbReference type="SAM" id="Coils"/>
    </source>
</evidence>
<dbReference type="EC" id="2.7.13.3" evidence="2"/>
<dbReference type="Proteomes" id="UP000744769">
    <property type="component" value="Unassembled WGS sequence"/>
</dbReference>
<evidence type="ECO:0000256" key="6">
    <source>
        <dbReference type="ARBA" id="ARBA00022777"/>
    </source>
</evidence>
<dbReference type="GO" id="GO:0000155">
    <property type="term" value="F:phosphorelay sensor kinase activity"/>
    <property type="evidence" value="ECO:0007669"/>
    <property type="project" value="InterPro"/>
</dbReference>
<keyword evidence="6" id="KW-0418">Kinase</keyword>
<evidence type="ECO:0000313" key="13">
    <source>
        <dbReference type="Proteomes" id="UP000744769"/>
    </source>
</evidence>
<dbReference type="GO" id="GO:0016020">
    <property type="term" value="C:membrane"/>
    <property type="evidence" value="ECO:0007669"/>
    <property type="project" value="InterPro"/>
</dbReference>
<keyword evidence="5" id="KW-0547">Nucleotide-binding</keyword>
<feature type="domain" description="Signal transduction histidine kinase subgroup 3 dimerisation and phosphoacceptor" evidence="11">
    <location>
        <begin position="208"/>
        <end position="274"/>
    </location>
</feature>
<dbReference type="GO" id="GO:0005524">
    <property type="term" value="F:ATP binding"/>
    <property type="evidence" value="ECO:0007669"/>
    <property type="project" value="UniProtKB-KW"/>
</dbReference>
<keyword evidence="13" id="KW-1185">Reference proteome</keyword>
<evidence type="ECO:0000256" key="4">
    <source>
        <dbReference type="ARBA" id="ARBA00022679"/>
    </source>
</evidence>
<dbReference type="Gene3D" id="3.30.565.10">
    <property type="entry name" value="Histidine kinase-like ATPase, C-terminal domain"/>
    <property type="match status" value="1"/>
</dbReference>
<evidence type="ECO:0000259" key="11">
    <source>
        <dbReference type="Pfam" id="PF07730"/>
    </source>
</evidence>
<feature type="transmembrane region" description="Helical" evidence="10">
    <location>
        <begin position="76"/>
        <end position="98"/>
    </location>
</feature>
<keyword evidence="10" id="KW-0472">Membrane</keyword>
<dbReference type="PANTHER" id="PTHR24421:SF10">
    <property type="entry name" value="NITRATE_NITRITE SENSOR PROTEIN NARQ"/>
    <property type="match status" value="1"/>
</dbReference>
<name>A0A967EBM3_9MICO</name>
<dbReference type="InterPro" id="IPR036890">
    <property type="entry name" value="HATPase_C_sf"/>
</dbReference>
<comment type="caution">
    <text evidence="12">The sequence shown here is derived from an EMBL/GenBank/DDBJ whole genome shotgun (WGS) entry which is preliminary data.</text>
</comment>
<proteinExistence type="predicted"/>
<keyword evidence="8" id="KW-0902">Two-component regulatory system</keyword>
<evidence type="ECO:0000256" key="8">
    <source>
        <dbReference type="ARBA" id="ARBA00023012"/>
    </source>
</evidence>
<evidence type="ECO:0000313" key="12">
    <source>
        <dbReference type="EMBL" id="NHN57109.1"/>
    </source>
</evidence>
<sequence length="420" mass="45753">MPRMPRWVMSPRARTIALVVAAVFSLTLAISQFALRNDQPGNIQNSLSVLWWLLGLGLVALIPWRHRWPVQIATAFGVGTLALPIDGLLPLIGLYVVWLRRRGRETWAILALSAAAVAMSVWRDSGGDPPAKDGTGGSSFWRTLFPFPAGQSFPWWLQVVIVAILIAATAALAQLGRSRIALQHSEARVDAATAKLDRMGEQMARQQERERLAQEVHDVLGHRLSLLSIHAGALEVAASQTDPRLAESAALVRESAKQSMGDLRSLLSVLREPSDDLRRPVLTLRDLPALIDESLAAGSPVSSSIYVDESAPLDELLSHSAYRITQELLTNARRHAPGVGIRLHIDARPSSGIEISTTNFLPDRRRAPFSPGNGLTGLHERAQQCGGQSWVWVDEQGAFRSLVRIPWAGPGEGVHPGGPR</sequence>
<keyword evidence="10" id="KW-1133">Transmembrane helix</keyword>
<feature type="coiled-coil region" evidence="9">
    <location>
        <begin position="182"/>
        <end position="209"/>
    </location>
</feature>
<dbReference type="Gene3D" id="1.20.5.1930">
    <property type="match status" value="1"/>
</dbReference>
<evidence type="ECO:0000256" key="3">
    <source>
        <dbReference type="ARBA" id="ARBA00022553"/>
    </source>
</evidence>
<protein>
    <recommendedName>
        <fullName evidence="2">histidine kinase</fullName>
        <ecNumber evidence="2">2.7.13.3</ecNumber>
    </recommendedName>
</protein>
<accession>A0A967EBM3</accession>
<reference evidence="12" key="1">
    <citation type="submission" date="2020-03" db="EMBL/GenBank/DDBJ databases">
        <title>Draft sequencing of Calidifontibacter sp. DB0510.</title>
        <authorList>
            <person name="Kim D.-U."/>
        </authorList>
    </citation>
    <scope>NUCLEOTIDE SEQUENCE</scope>
    <source>
        <strain evidence="12">DB0510</strain>
    </source>
</reference>
<evidence type="ECO:0000256" key="7">
    <source>
        <dbReference type="ARBA" id="ARBA00022840"/>
    </source>
</evidence>
<keyword evidence="4" id="KW-0808">Transferase</keyword>
<gene>
    <name evidence="12" type="ORF">G9U51_15165</name>
</gene>
<keyword evidence="7" id="KW-0067">ATP-binding</keyword>
<dbReference type="CDD" id="cd16917">
    <property type="entry name" value="HATPase_UhpB-NarQ-NarX-like"/>
    <property type="match status" value="1"/>
</dbReference>
<comment type="catalytic activity">
    <reaction evidence="1">
        <text>ATP + protein L-histidine = ADP + protein N-phospho-L-histidine.</text>
        <dbReference type="EC" id="2.7.13.3"/>
    </reaction>
</comment>
<organism evidence="12 13">
    <name type="scientific">Metallococcus carri</name>
    <dbReference type="NCBI Taxonomy" id="1656884"/>
    <lineage>
        <taxon>Bacteria</taxon>
        <taxon>Bacillati</taxon>
        <taxon>Actinomycetota</taxon>
        <taxon>Actinomycetes</taxon>
        <taxon>Micrococcales</taxon>
        <taxon>Dermacoccaceae</taxon>
        <taxon>Metallococcus</taxon>
    </lineage>
</organism>
<dbReference type="RefSeq" id="WP_166198038.1">
    <property type="nucleotide sequence ID" value="NZ_JAAOIV010000012.1"/>
</dbReference>
<dbReference type="EMBL" id="JAAOIV010000012">
    <property type="protein sequence ID" value="NHN57109.1"/>
    <property type="molecule type" value="Genomic_DNA"/>
</dbReference>
<feature type="transmembrane region" description="Helical" evidence="10">
    <location>
        <begin position="155"/>
        <end position="175"/>
    </location>
</feature>
<dbReference type="PANTHER" id="PTHR24421">
    <property type="entry name" value="NITRATE/NITRITE SENSOR PROTEIN NARX-RELATED"/>
    <property type="match status" value="1"/>
</dbReference>